<protein>
    <submittedName>
        <fullName evidence="1">Uncharacterized protein</fullName>
    </submittedName>
</protein>
<organism evidence="1 2">
    <name type="scientific">Thalassiosira pseudonana</name>
    <name type="common">Marine diatom</name>
    <name type="synonym">Cyclotella nana</name>
    <dbReference type="NCBI Taxonomy" id="35128"/>
    <lineage>
        <taxon>Eukaryota</taxon>
        <taxon>Sar</taxon>
        <taxon>Stramenopiles</taxon>
        <taxon>Ochrophyta</taxon>
        <taxon>Bacillariophyta</taxon>
        <taxon>Coscinodiscophyceae</taxon>
        <taxon>Thalassiosirophycidae</taxon>
        <taxon>Thalassiosirales</taxon>
        <taxon>Thalassiosiraceae</taxon>
        <taxon>Thalassiosira</taxon>
    </lineage>
</organism>
<dbReference type="HOGENOM" id="CLU_822557_0_0_1"/>
<dbReference type="AlphaFoldDB" id="B8C9R9"/>
<dbReference type="EMBL" id="CM000646">
    <property type="protein sequence ID" value="EED90091.1"/>
    <property type="molecule type" value="Genomic_DNA"/>
</dbReference>
<gene>
    <name evidence="1" type="ORF">THAPSDRAFT_24226</name>
</gene>
<keyword evidence="2" id="KW-1185">Reference proteome</keyword>
<accession>B8C9R9</accession>
<sequence length="338" mass="38073">MNEEVAKEHLKASLSNCKALRDAGYEAKLDPKEFGTEAHPNHVSCLQSPDDNVAAVVARDDNFRTVKADFILFAWNQEVIQNLTIAMTTIKPSTSTNTTKVQIIDVSESPKKIWNWMVYLSNTMLSGYDYVWMMDGDISIASLNWQSFWELVKLVKPKVSQATLVGTESGAYRSAHPKLRPVLDSRIIAAETPIIEVGSPLFEVNTWLGYRDVVLKHTEVLPDVRLGGEHCFDLSWCHYARATLKGHQDCGNIEAIQYNDKYPTVSHNIASVTVSEVTEPSCVVFYQTPMVHLNKQSLNKKADDFGNAQKNTCTFWRETFNVQWCVQTVHEVFVAALP</sequence>
<reference evidence="1 2" key="2">
    <citation type="journal article" date="2008" name="Nature">
        <title>The Phaeodactylum genome reveals the evolutionary history of diatom genomes.</title>
        <authorList>
            <person name="Bowler C."/>
            <person name="Allen A.E."/>
            <person name="Badger J.H."/>
            <person name="Grimwood J."/>
            <person name="Jabbari K."/>
            <person name="Kuo A."/>
            <person name="Maheswari U."/>
            <person name="Martens C."/>
            <person name="Maumus F."/>
            <person name="Otillar R.P."/>
            <person name="Rayko E."/>
            <person name="Salamov A."/>
            <person name="Vandepoele K."/>
            <person name="Beszteri B."/>
            <person name="Gruber A."/>
            <person name="Heijde M."/>
            <person name="Katinka M."/>
            <person name="Mock T."/>
            <person name="Valentin K."/>
            <person name="Verret F."/>
            <person name="Berges J.A."/>
            <person name="Brownlee C."/>
            <person name="Cadoret J.P."/>
            <person name="Chiovitti A."/>
            <person name="Choi C.J."/>
            <person name="Coesel S."/>
            <person name="De Martino A."/>
            <person name="Detter J.C."/>
            <person name="Durkin C."/>
            <person name="Falciatore A."/>
            <person name="Fournet J."/>
            <person name="Haruta M."/>
            <person name="Huysman M.J."/>
            <person name="Jenkins B.D."/>
            <person name="Jiroutova K."/>
            <person name="Jorgensen R.E."/>
            <person name="Joubert Y."/>
            <person name="Kaplan A."/>
            <person name="Kroger N."/>
            <person name="Kroth P.G."/>
            <person name="La Roche J."/>
            <person name="Lindquist E."/>
            <person name="Lommer M."/>
            <person name="Martin-Jezequel V."/>
            <person name="Lopez P.J."/>
            <person name="Lucas S."/>
            <person name="Mangogna M."/>
            <person name="McGinnis K."/>
            <person name="Medlin L.K."/>
            <person name="Montsant A."/>
            <person name="Oudot-Le Secq M.P."/>
            <person name="Napoli C."/>
            <person name="Obornik M."/>
            <person name="Parker M.S."/>
            <person name="Petit J.L."/>
            <person name="Porcel B.M."/>
            <person name="Poulsen N."/>
            <person name="Robison M."/>
            <person name="Rychlewski L."/>
            <person name="Rynearson T.A."/>
            <person name="Schmutz J."/>
            <person name="Shapiro H."/>
            <person name="Siaut M."/>
            <person name="Stanley M."/>
            <person name="Sussman M.R."/>
            <person name="Taylor A.R."/>
            <person name="Vardi A."/>
            <person name="von Dassow P."/>
            <person name="Vyverman W."/>
            <person name="Willis A."/>
            <person name="Wyrwicz L.S."/>
            <person name="Rokhsar D.S."/>
            <person name="Weissenbach J."/>
            <person name="Armbrust E.V."/>
            <person name="Green B.R."/>
            <person name="Van de Peer Y."/>
            <person name="Grigoriev I.V."/>
        </authorList>
    </citation>
    <scope>NUCLEOTIDE SEQUENCE [LARGE SCALE GENOMIC DNA]</scope>
    <source>
        <strain evidence="1 2">CCMP1335</strain>
    </source>
</reference>
<name>B8C9R9_THAPS</name>
<dbReference type="GeneID" id="7446897"/>
<dbReference type="RefSeq" id="XP_002292895.1">
    <property type="nucleotide sequence ID" value="XM_002292859.1"/>
</dbReference>
<evidence type="ECO:0000313" key="1">
    <source>
        <dbReference type="EMBL" id="EED90091.1"/>
    </source>
</evidence>
<reference evidence="1 2" key="1">
    <citation type="journal article" date="2004" name="Science">
        <title>The genome of the diatom Thalassiosira pseudonana: ecology, evolution, and metabolism.</title>
        <authorList>
            <person name="Armbrust E.V."/>
            <person name="Berges J.A."/>
            <person name="Bowler C."/>
            <person name="Green B.R."/>
            <person name="Martinez D."/>
            <person name="Putnam N.H."/>
            <person name="Zhou S."/>
            <person name="Allen A.E."/>
            <person name="Apt K.E."/>
            <person name="Bechner M."/>
            <person name="Brzezinski M.A."/>
            <person name="Chaal B.K."/>
            <person name="Chiovitti A."/>
            <person name="Davis A.K."/>
            <person name="Demarest M.S."/>
            <person name="Detter J.C."/>
            <person name="Glavina T."/>
            <person name="Goodstein D."/>
            <person name="Hadi M.Z."/>
            <person name="Hellsten U."/>
            <person name="Hildebrand M."/>
            <person name="Jenkins B.D."/>
            <person name="Jurka J."/>
            <person name="Kapitonov V.V."/>
            <person name="Kroger N."/>
            <person name="Lau W.W."/>
            <person name="Lane T.W."/>
            <person name="Larimer F.W."/>
            <person name="Lippmeier J.C."/>
            <person name="Lucas S."/>
            <person name="Medina M."/>
            <person name="Montsant A."/>
            <person name="Obornik M."/>
            <person name="Parker M.S."/>
            <person name="Palenik B."/>
            <person name="Pazour G.J."/>
            <person name="Richardson P.M."/>
            <person name="Rynearson T.A."/>
            <person name="Saito M.A."/>
            <person name="Schwartz D.C."/>
            <person name="Thamatrakoln K."/>
            <person name="Valentin K."/>
            <person name="Vardi A."/>
            <person name="Wilkerson F.P."/>
            <person name="Rokhsar D.S."/>
        </authorList>
    </citation>
    <scope>NUCLEOTIDE SEQUENCE [LARGE SCALE GENOMIC DNA]</scope>
    <source>
        <strain evidence="1 2">CCMP1335</strain>
    </source>
</reference>
<dbReference type="KEGG" id="tps:THAPSDRAFT_24226"/>
<dbReference type="Proteomes" id="UP000001449">
    <property type="component" value="Chromosome 10"/>
</dbReference>
<evidence type="ECO:0000313" key="2">
    <source>
        <dbReference type="Proteomes" id="UP000001449"/>
    </source>
</evidence>
<dbReference type="InParanoid" id="B8C9R9"/>
<dbReference type="PaxDb" id="35128-Thaps24226"/>
<proteinExistence type="predicted"/>